<evidence type="ECO:0000256" key="4">
    <source>
        <dbReference type="ARBA" id="ARBA00022490"/>
    </source>
</evidence>
<keyword evidence="8" id="KW-0547">Nucleotide-binding</keyword>
<evidence type="ECO:0000256" key="8">
    <source>
        <dbReference type="ARBA" id="ARBA00022741"/>
    </source>
</evidence>
<comment type="catalytic activity">
    <reaction evidence="11">
        <text>L-threonine + hydrogencarbonate + ATP = L-threonylcarbamoyladenylate + diphosphate + H2O</text>
        <dbReference type="Rhea" id="RHEA:36407"/>
        <dbReference type="ChEBI" id="CHEBI:15377"/>
        <dbReference type="ChEBI" id="CHEBI:17544"/>
        <dbReference type="ChEBI" id="CHEBI:30616"/>
        <dbReference type="ChEBI" id="CHEBI:33019"/>
        <dbReference type="ChEBI" id="CHEBI:57926"/>
        <dbReference type="ChEBI" id="CHEBI:73682"/>
        <dbReference type="EC" id="2.7.7.87"/>
    </reaction>
</comment>
<dbReference type="RefSeq" id="WP_166031761.1">
    <property type="nucleotide sequence ID" value="NZ_CP048877.1"/>
</dbReference>
<dbReference type="Gene3D" id="3.90.870.10">
    <property type="entry name" value="DHBP synthase"/>
    <property type="match status" value="1"/>
</dbReference>
<reference evidence="12 13" key="1">
    <citation type="submission" date="2020-02" db="EMBL/GenBank/DDBJ databases">
        <title>Genome analysis of Thermosulfuriphilus ammonigenes ST65T, an anaerobic thermophilic chemolithoautotrophic bacterium isolated from a deep-sea hydrothermal vent.</title>
        <authorList>
            <person name="Slobodkina G."/>
            <person name="Allioux M."/>
            <person name="Merkel A."/>
            <person name="Alain K."/>
            <person name="Jebbar M."/>
            <person name="Slobodkin A."/>
        </authorList>
    </citation>
    <scope>NUCLEOTIDE SEQUENCE [LARGE SCALE GENOMIC DNA]</scope>
    <source>
        <strain evidence="12 13">ST65</strain>
    </source>
</reference>
<comment type="similarity">
    <text evidence="2">Belongs to the SUA5 family.</text>
</comment>
<proteinExistence type="inferred from homology"/>
<dbReference type="EMBL" id="CP048877">
    <property type="protein sequence ID" value="QIJ71542.1"/>
    <property type="molecule type" value="Genomic_DNA"/>
</dbReference>
<dbReference type="PANTHER" id="PTHR17490">
    <property type="entry name" value="SUA5"/>
    <property type="match status" value="1"/>
</dbReference>
<evidence type="ECO:0000313" key="13">
    <source>
        <dbReference type="Proteomes" id="UP000502179"/>
    </source>
</evidence>
<evidence type="ECO:0000256" key="6">
    <source>
        <dbReference type="ARBA" id="ARBA00022694"/>
    </source>
</evidence>
<dbReference type="GO" id="GO:0000049">
    <property type="term" value="F:tRNA binding"/>
    <property type="evidence" value="ECO:0007669"/>
    <property type="project" value="TreeGrafter"/>
</dbReference>
<evidence type="ECO:0000256" key="11">
    <source>
        <dbReference type="ARBA" id="ARBA00048366"/>
    </source>
</evidence>
<dbReference type="GO" id="GO:0008033">
    <property type="term" value="P:tRNA processing"/>
    <property type="evidence" value="ECO:0007669"/>
    <property type="project" value="UniProtKB-KW"/>
</dbReference>
<dbReference type="Proteomes" id="UP000502179">
    <property type="component" value="Chromosome"/>
</dbReference>
<protein>
    <recommendedName>
        <fullName evidence="10">L-threonylcarbamoyladenylate synthase</fullName>
        <ecNumber evidence="3">2.7.7.87</ecNumber>
    </recommendedName>
    <alternativeName>
        <fullName evidence="10">L-threonylcarbamoyladenylate synthase</fullName>
    </alternativeName>
</protein>
<dbReference type="KEGG" id="tav:G4V39_04275"/>
<dbReference type="InterPro" id="IPR017945">
    <property type="entry name" value="DHBP_synth_RibB-like_a/b_dom"/>
</dbReference>
<dbReference type="GO" id="GO:0061710">
    <property type="term" value="F:L-threonylcarbamoyladenylate synthase"/>
    <property type="evidence" value="ECO:0007669"/>
    <property type="project" value="UniProtKB-EC"/>
</dbReference>
<name>A0A6G7PV56_9BACT</name>
<evidence type="ECO:0000256" key="9">
    <source>
        <dbReference type="ARBA" id="ARBA00022840"/>
    </source>
</evidence>
<dbReference type="AlphaFoldDB" id="A0A6G7PV56"/>
<dbReference type="GO" id="GO:0005524">
    <property type="term" value="F:ATP binding"/>
    <property type="evidence" value="ECO:0007669"/>
    <property type="project" value="UniProtKB-KW"/>
</dbReference>
<dbReference type="PROSITE" id="PS51163">
    <property type="entry name" value="YRDC"/>
    <property type="match status" value="1"/>
</dbReference>
<dbReference type="PANTHER" id="PTHR17490:SF16">
    <property type="entry name" value="THREONYLCARBAMOYL-AMP SYNTHASE"/>
    <property type="match status" value="1"/>
</dbReference>
<evidence type="ECO:0000256" key="7">
    <source>
        <dbReference type="ARBA" id="ARBA00022695"/>
    </source>
</evidence>
<sequence>MALRLSLNPQSPEPQVLKRAKELLEAGEIVAYPTETFYGLGVRALKEEALRKLVCLKGRPEKKPFPLIIPDLSWAERLWEEVSPPLKRLMECFWPGPLTLVARAKEGLPPEITGPEGTVALRISSHPVAQALAETLGEPITATSANPSGAPPPRLAQEVEAFFGRSLALILDAGETRGGPASTLALVEGEKVTILRQGPISINELMACLK</sequence>
<comment type="subcellular location">
    <subcellularLocation>
        <location evidence="1">Cytoplasm</location>
    </subcellularLocation>
</comment>
<dbReference type="NCBIfam" id="TIGR00057">
    <property type="entry name" value="L-threonylcarbamoyladenylate synthase"/>
    <property type="match status" value="1"/>
</dbReference>
<evidence type="ECO:0000256" key="3">
    <source>
        <dbReference type="ARBA" id="ARBA00012584"/>
    </source>
</evidence>
<keyword evidence="9" id="KW-0067">ATP-binding</keyword>
<evidence type="ECO:0000313" key="12">
    <source>
        <dbReference type="EMBL" id="QIJ71542.1"/>
    </source>
</evidence>
<dbReference type="GO" id="GO:0006450">
    <property type="term" value="P:regulation of translational fidelity"/>
    <property type="evidence" value="ECO:0007669"/>
    <property type="project" value="TreeGrafter"/>
</dbReference>
<dbReference type="GO" id="GO:0003725">
    <property type="term" value="F:double-stranded RNA binding"/>
    <property type="evidence" value="ECO:0007669"/>
    <property type="project" value="InterPro"/>
</dbReference>
<evidence type="ECO:0000256" key="5">
    <source>
        <dbReference type="ARBA" id="ARBA00022679"/>
    </source>
</evidence>
<keyword evidence="5" id="KW-0808">Transferase</keyword>
<dbReference type="Pfam" id="PF01300">
    <property type="entry name" value="Sua5_yciO_yrdC"/>
    <property type="match status" value="1"/>
</dbReference>
<dbReference type="GO" id="GO:0005737">
    <property type="term" value="C:cytoplasm"/>
    <property type="evidence" value="ECO:0007669"/>
    <property type="project" value="UniProtKB-SubCell"/>
</dbReference>
<keyword evidence="7" id="KW-0548">Nucleotidyltransferase</keyword>
<evidence type="ECO:0000256" key="1">
    <source>
        <dbReference type="ARBA" id="ARBA00004496"/>
    </source>
</evidence>
<dbReference type="EC" id="2.7.7.87" evidence="3"/>
<accession>A0A6G7PV56</accession>
<organism evidence="12 13">
    <name type="scientific">Thermosulfuriphilus ammonigenes</name>
    <dbReference type="NCBI Taxonomy" id="1936021"/>
    <lineage>
        <taxon>Bacteria</taxon>
        <taxon>Pseudomonadati</taxon>
        <taxon>Thermodesulfobacteriota</taxon>
        <taxon>Thermodesulfobacteria</taxon>
        <taxon>Thermodesulfobacteriales</taxon>
        <taxon>Thermodesulfobacteriaceae</taxon>
        <taxon>Thermosulfuriphilus</taxon>
    </lineage>
</organism>
<keyword evidence="4" id="KW-0963">Cytoplasm</keyword>
<keyword evidence="13" id="KW-1185">Reference proteome</keyword>
<dbReference type="SUPFAM" id="SSF55821">
    <property type="entry name" value="YrdC/RibB"/>
    <property type="match status" value="1"/>
</dbReference>
<gene>
    <name evidence="12" type="ORF">G4V39_04275</name>
</gene>
<evidence type="ECO:0000256" key="10">
    <source>
        <dbReference type="ARBA" id="ARBA00029774"/>
    </source>
</evidence>
<keyword evidence="6" id="KW-0819">tRNA processing</keyword>
<evidence type="ECO:0000256" key="2">
    <source>
        <dbReference type="ARBA" id="ARBA00007663"/>
    </source>
</evidence>
<dbReference type="InterPro" id="IPR006070">
    <property type="entry name" value="Sua5-like_dom"/>
</dbReference>
<dbReference type="InterPro" id="IPR050156">
    <property type="entry name" value="TC-AMP_synthase_SUA5"/>
</dbReference>